<dbReference type="InterPro" id="IPR027417">
    <property type="entry name" value="P-loop_NTPase"/>
</dbReference>
<dbReference type="GO" id="GO:0006730">
    <property type="term" value="P:one-carbon metabolic process"/>
    <property type="evidence" value="ECO:0007669"/>
    <property type="project" value="UniProtKB-KW"/>
</dbReference>
<evidence type="ECO:0000256" key="1">
    <source>
        <dbReference type="ARBA" id="ARBA00022563"/>
    </source>
</evidence>
<protein>
    <submittedName>
        <fullName evidence="5">Uncharacterized protein</fullName>
    </submittedName>
</protein>
<keyword evidence="3" id="KW-0547">Nucleotide-binding</keyword>
<keyword evidence="2" id="KW-0436">Ligase</keyword>
<evidence type="ECO:0000256" key="3">
    <source>
        <dbReference type="ARBA" id="ARBA00022741"/>
    </source>
</evidence>
<evidence type="ECO:0000313" key="6">
    <source>
        <dbReference type="Proteomes" id="UP000324897"/>
    </source>
</evidence>
<dbReference type="Pfam" id="PF01268">
    <property type="entry name" value="FTHFS"/>
    <property type="match status" value="1"/>
</dbReference>
<dbReference type="GO" id="GO:0005524">
    <property type="term" value="F:ATP binding"/>
    <property type="evidence" value="ECO:0007669"/>
    <property type="project" value="UniProtKB-KW"/>
</dbReference>
<evidence type="ECO:0000256" key="4">
    <source>
        <dbReference type="ARBA" id="ARBA00022840"/>
    </source>
</evidence>
<dbReference type="Proteomes" id="UP000324897">
    <property type="component" value="Unassembled WGS sequence"/>
</dbReference>
<accession>A0A5J9SNJ3</accession>
<reference evidence="5 6" key="1">
    <citation type="journal article" date="2019" name="Sci. Rep.">
        <title>A high-quality genome of Eragrostis curvula grass provides insights into Poaceae evolution and supports new strategies to enhance forage quality.</title>
        <authorList>
            <person name="Carballo J."/>
            <person name="Santos B.A.C.M."/>
            <person name="Zappacosta D."/>
            <person name="Garbus I."/>
            <person name="Selva J.P."/>
            <person name="Gallo C.A."/>
            <person name="Diaz A."/>
            <person name="Albertini E."/>
            <person name="Caccamo M."/>
            <person name="Echenique V."/>
        </authorList>
    </citation>
    <scope>NUCLEOTIDE SEQUENCE [LARGE SCALE GENOMIC DNA]</scope>
    <source>
        <strain evidence="6">cv. Victoria</strain>
        <tissue evidence="5">Leaf</tissue>
    </source>
</reference>
<dbReference type="InterPro" id="IPR000559">
    <property type="entry name" value="Formate_THF_ligase"/>
</dbReference>
<dbReference type="Gramene" id="TVU00530">
    <property type="protein sequence ID" value="TVU00530"/>
    <property type="gene ID" value="EJB05_54040"/>
</dbReference>
<dbReference type="OrthoDB" id="5126881at2759"/>
<keyword evidence="4" id="KW-0067">ATP-binding</keyword>
<comment type="caution">
    <text evidence="5">The sequence shown here is derived from an EMBL/GenBank/DDBJ whole genome shotgun (WGS) entry which is preliminary data.</text>
</comment>
<name>A0A5J9SNJ3_9POAL</name>
<gene>
    <name evidence="5" type="ORF">EJB05_54040</name>
</gene>
<dbReference type="GO" id="GO:0004329">
    <property type="term" value="F:formate-tetrahydrofolate ligase activity"/>
    <property type="evidence" value="ECO:0007669"/>
    <property type="project" value="InterPro"/>
</dbReference>
<sequence length="74" mass="7788">MGCADLGCEMLQVVTGLRKPSQGPTFGIKEGAAGGGYSQDSARLEDALTADHGKAILPSDVIWPDTCVAYVHFY</sequence>
<evidence type="ECO:0000256" key="2">
    <source>
        <dbReference type="ARBA" id="ARBA00022598"/>
    </source>
</evidence>
<dbReference type="SUPFAM" id="SSF52540">
    <property type="entry name" value="P-loop containing nucleoside triphosphate hydrolases"/>
    <property type="match status" value="1"/>
</dbReference>
<evidence type="ECO:0000313" key="5">
    <source>
        <dbReference type="EMBL" id="TVU00530.1"/>
    </source>
</evidence>
<keyword evidence="6" id="KW-1185">Reference proteome</keyword>
<dbReference type="EMBL" id="RWGY01000572">
    <property type="protein sequence ID" value="TVU00530.1"/>
    <property type="molecule type" value="Genomic_DNA"/>
</dbReference>
<dbReference type="AlphaFoldDB" id="A0A5J9SNJ3"/>
<organism evidence="5 6">
    <name type="scientific">Eragrostis curvula</name>
    <name type="common">weeping love grass</name>
    <dbReference type="NCBI Taxonomy" id="38414"/>
    <lineage>
        <taxon>Eukaryota</taxon>
        <taxon>Viridiplantae</taxon>
        <taxon>Streptophyta</taxon>
        <taxon>Embryophyta</taxon>
        <taxon>Tracheophyta</taxon>
        <taxon>Spermatophyta</taxon>
        <taxon>Magnoliopsida</taxon>
        <taxon>Liliopsida</taxon>
        <taxon>Poales</taxon>
        <taxon>Poaceae</taxon>
        <taxon>PACMAD clade</taxon>
        <taxon>Chloridoideae</taxon>
        <taxon>Eragrostideae</taxon>
        <taxon>Eragrostidinae</taxon>
        <taxon>Eragrostis</taxon>
    </lineage>
</organism>
<proteinExistence type="predicted"/>
<dbReference type="Gene3D" id="3.40.50.300">
    <property type="entry name" value="P-loop containing nucleotide triphosphate hydrolases"/>
    <property type="match status" value="1"/>
</dbReference>
<keyword evidence="1" id="KW-0554">One-carbon metabolism</keyword>